<dbReference type="Proteomes" id="UP000429607">
    <property type="component" value="Unassembled WGS sequence"/>
</dbReference>
<name>A0A6A4DAM7_9STRA</name>
<comment type="caution">
    <text evidence="3">The sequence shown here is derived from an EMBL/GenBank/DDBJ whole genome shotgun (WGS) entry which is preliminary data.</text>
</comment>
<evidence type="ECO:0000313" key="2">
    <source>
        <dbReference type="EMBL" id="KAE8991795.1"/>
    </source>
</evidence>
<evidence type="ECO:0000313" key="6">
    <source>
        <dbReference type="Proteomes" id="UP000435112"/>
    </source>
</evidence>
<evidence type="ECO:0000313" key="1">
    <source>
        <dbReference type="EMBL" id="KAE8985897.1"/>
    </source>
</evidence>
<dbReference type="Proteomes" id="UP000434957">
    <property type="component" value="Unassembled WGS sequence"/>
</dbReference>
<sequence>MKCGFLCLLLLSIYERMLAGYFLKYLLHYRSSCHLLPAGRTGSSMRARRRTC</sequence>
<dbReference type="AlphaFoldDB" id="A0A6A4DAM7"/>
<gene>
    <name evidence="2" type="ORF">PR001_g21128</name>
    <name evidence="1" type="ORF">PR002_g22508</name>
    <name evidence="3" type="ORF">PR003_g23047</name>
</gene>
<evidence type="ECO:0000313" key="3">
    <source>
        <dbReference type="EMBL" id="KAE9299269.1"/>
    </source>
</evidence>
<dbReference type="EMBL" id="QXFU01002425">
    <property type="protein sequence ID" value="KAE8985897.1"/>
    <property type="molecule type" value="Genomic_DNA"/>
</dbReference>
<dbReference type="EMBL" id="QXFV01002167">
    <property type="protein sequence ID" value="KAE8991795.1"/>
    <property type="molecule type" value="Genomic_DNA"/>
</dbReference>
<dbReference type="EMBL" id="QXFT01002377">
    <property type="protein sequence ID" value="KAE9299269.1"/>
    <property type="molecule type" value="Genomic_DNA"/>
</dbReference>
<keyword evidence="5" id="KW-1185">Reference proteome</keyword>
<organism evidence="3 5">
    <name type="scientific">Phytophthora rubi</name>
    <dbReference type="NCBI Taxonomy" id="129364"/>
    <lineage>
        <taxon>Eukaryota</taxon>
        <taxon>Sar</taxon>
        <taxon>Stramenopiles</taxon>
        <taxon>Oomycota</taxon>
        <taxon>Peronosporomycetes</taxon>
        <taxon>Peronosporales</taxon>
        <taxon>Peronosporaceae</taxon>
        <taxon>Phytophthora</taxon>
    </lineage>
</organism>
<accession>A0A6A4DAM7</accession>
<proteinExistence type="predicted"/>
<evidence type="ECO:0000313" key="4">
    <source>
        <dbReference type="Proteomes" id="UP000429607"/>
    </source>
</evidence>
<protein>
    <submittedName>
        <fullName evidence="3">Uncharacterized protein</fullName>
    </submittedName>
</protein>
<evidence type="ECO:0000313" key="5">
    <source>
        <dbReference type="Proteomes" id="UP000434957"/>
    </source>
</evidence>
<reference evidence="3 5" key="1">
    <citation type="submission" date="2018-08" db="EMBL/GenBank/DDBJ databases">
        <title>Genomic investigation of the strawberry pathogen Phytophthora fragariae indicates pathogenicity is determined by transcriptional variation in three key races.</title>
        <authorList>
            <person name="Adams T.M."/>
            <person name="Armitage A.D."/>
            <person name="Sobczyk M.K."/>
            <person name="Bates H.J."/>
            <person name="Dunwell J.M."/>
            <person name="Nellist C.F."/>
            <person name="Harrison R.J."/>
        </authorList>
    </citation>
    <scope>NUCLEOTIDE SEQUENCE [LARGE SCALE GENOMIC DNA]</scope>
    <source>
        <strain evidence="2 4">SCRP249</strain>
        <strain evidence="1 6">SCRP324</strain>
        <strain evidence="3 5">SCRP333</strain>
    </source>
</reference>
<dbReference type="Proteomes" id="UP000435112">
    <property type="component" value="Unassembled WGS sequence"/>
</dbReference>